<feature type="active site" evidence="7">
    <location>
        <position position="73"/>
    </location>
</feature>
<keyword evidence="6 8" id="KW-0378">Hydrolase</keyword>
<gene>
    <name evidence="11" type="primary">lepB</name>
    <name evidence="11" type="ORF">Q9L42_016560</name>
</gene>
<proteinExistence type="inferred from homology"/>
<organism evidence="11 12">
    <name type="scientific">Methylomarinum roseum</name>
    <dbReference type="NCBI Taxonomy" id="3067653"/>
    <lineage>
        <taxon>Bacteria</taxon>
        <taxon>Pseudomonadati</taxon>
        <taxon>Pseudomonadota</taxon>
        <taxon>Gammaproteobacteria</taxon>
        <taxon>Methylococcales</taxon>
        <taxon>Methylococcaceae</taxon>
        <taxon>Methylomarinum</taxon>
    </lineage>
</organism>
<dbReference type="NCBIfam" id="TIGR02227">
    <property type="entry name" value="sigpep_I_bact"/>
    <property type="match status" value="1"/>
</dbReference>
<dbReference type="PROSITE" id="PS00760">
    <property type="entry name" value="SPASE_I_2"/>
    <property type="match status" value="1"/>
</dbReference>
<evidence type="ECO:0000313" key="12">
    <source>
        <dbReference type="Proteomes" id="UP001225378"/>
    </source>
</evidence>
<keyword evidence="5 8" id="KW-0645">Protease</keyword>
<dbReference type="GO" id="GO:0009003">
    <property type="term" value="F:signal peptidase activity"/>
    <property type="evidence" value="ECO:0007669"/>
    <property type="project" value="UniProtKB-EC"/>
</dbReference>
<dbReference type="GO" id="GO:0006465">
    <property type="term" value="P:signal peptide processing"/>
    <property type="evidence" value="ECO:0007669"/>
    <property type="project" value="InterPro"/>
</dbReference>
<dbReference type="SUPFAM" id="SSF51306">
    <property type="entry name" value="LexA/Signal peptidase"/>
    <property type="match status" value="1"/>
</dbReference>
<dbReference type="Pfam" id="PF10502">
    <property type="entry name" value="Peptidase_S26"/>
    <property type="match status" value="1"/>
</dbReference>
<dbReference type="GO" id="GO:0004252">
    <property type="term" value="F:serine-type endopeptidase activity"/>
    <property type="evidence" value="ECO:0007669"/>
    <property type="project" value="InterPro"/>
</dbReference>
<keyword evidence="8" id="KW-1133">Transmembrane helix</keyword>
<protein>
    <recommendedName>
        <fullName evidence="4 8">Signal peptidase I</fullName>
        <ecNumber evidence="3 8">3.4.21.89</ecNumber>
    </recommendedName>
</protein>
<feature type="transmembrane region" description="Helical" evidence="8">
    <location>
        <begin position="6"/>
        <end position="25"/>
    </location>
</feature>
<name>A0AAU7NSN0_9GAMM</name>
<dbReference type="Gene3D" id="2.10.109.10">
    <property type="entry name" value="Umud Fragment, subunit A"/>
    <property type="match status" value="1"/>
</dbReference>
<dbReference type="PROSITE" id="PS00761">
    <property type="entry name" value="SPASE_I_3"/>
    <property type="match status" value="1"/>
</dbReference>
<dbReference type="PANTHER" id="PTHR43390">
    <property type="entry name" value="SIGNAL PEPTIDASE I"/>
    <property type="match status" value="1"/>
</dbReference>
<evidence type="ECO:0000256" key="7">
    <source>
        <dbReference type="PIRSR" id="PIRSR600223-1"/>
    </source>
</evidence>
<evidence type="ECO:0000256" key="2">
    <source>
        <dbReference type="ARBA" id="ARBA00009370"/>
    </source>
</evidence>
<keyword evidence="8" id="KW-0472">Membrane</keyword>
<dbReference type="GO" id="GO:0016020">
    <property type="term" value="C:membrane"/>
    <property type="evidence" value="ECO:0007669"/>
    <property type="project" value="UniProtKB-SubCell"/>
</dbReference>
<dbReference type="Proteomes" id="UP001225378">
    <property type="component" value="Chromosome"/>
</dbReference>
<sequence length="259" mass="29441">MDYDFSFFLVVATFITGLIWGLYLVYLKLSRQPFDYEKEPMLVEYARSFFPIVLVVLLLRSFVVEPFRIPSGSMMPTLLIGDFILVNKFSYGVRLPVLNNKVVDIGEPERGDIVVFRYPKNPSVDYIKRVIGLPGDRIAYYDKKIYVNGKPAKQVSLGRYQGVGQGANMTGAEHLVENLDGVEHSILITRGLPSNVEGVFVVPKGHYFVMGDNRDNSNDSRYWGTVPEQNLVGEAFLIWMSWDWQHQGVGFDRIGTVLK</sequence>
<evidence type="ECO:0000313" key="11">
    <source>
        <dbReference type="EMBL" id="XBS19949.1"/>
    </source>
</evidence>
<evidence type="ECO:0000256" key="4">
    <source>
        <dbReference type="ARBA" id="ARBA00019232"/>
    </source>
</evidence>
<feature type="active site" evidence="7">
    <location>
        <position position="128"/>
    </location>
</feature>
<evidence type="ECO:0000256" key="6">
    <source>
        <dbReference type="ARBA" id="ARBA00022801"/>
    </source>
</evidence>
<comment type="subcellular location">
    <subcellularLocation>
        <location evidence="9">Membrane</location>
        <topology evidence="9">Multi-pass membrane protein</topology>
    </subcellularLocation>
</comment>
<comment type="similarity">
    <text evidence="2 9">Belongs to the peptidase S26 family.</text>
</comment>
<evidence type="ECO:0000256" key="9">
    <source>
        <dbReference type="RuleBase" id="RU362042"/>
    </source>
</evidence>
<dbReference type="CDD" id="cd06530">
    <property type="entry name" value="S26_SPase_I"/>
    <property type="match status" value="1"/>
</dbReference>
<dbReference type="InterPro" id="IPR036286">
    <property type="entry name" value="LexA/Signal_pep-like_sf"/>
</dbReference>
<dbReference type="KEGG" id="mech:Q9L42_016560"/>
<dbReference type="InterPro" id="IPR019757">
    <property type="entry name" value="Pept_S26A_signal_pept_1_Lys-AS"/>
</dbReference>
<evidence type="ECO:0000256" key="5">
    <source>
        <dbReference type="ARBA" id="ARBA00022670"/>
    </source>
</evidence>
<dbReference type="EC" id="3.4.21.89" evidence="3 8"/>
<evidence type="ECO:0000256" key="8">
    <source>
        <dbReference type="RuleBase" id="RU003993"/>
    </source>
</evidence>
<feature type="domain" description="Peptidase S26" evidence="10">
    <location>
        <begin position="43"/>
        <end position="240"/>
    </location>
</feature>
<dbReference type="PRINTS" id="PR00727">
    <property type="entry name" value="LEADERPTASE"/>
</dbReference>
<accession>A0AAU7NSN0</accession>
<dbReference type="AlphaFoldDB" id="A0AAU7NSN0"/>
<dbReference type="PROSITE" id="PS00501">
    <property type="entry name" value="SPASE_I_1"/>
    <property type="match status" value="1"/>
</dbReference>
<dbReference type="InterPro" id="IPR019756">
    <property type="entry name" value="Pept_S26A_signal_pept_1_Ser-AS"/>
</dbReference>
<dbReference type="PANTHER" id="PTHR43390:SF1">
    <property type="entry name" value="CHLOROPLAST PROCESSING PEPTIDASE"/>
    <property type="match status" value="1"/>
</dbReference>
<dbReference type="EMBL" id="CP157743">
    <property type="protein sequence ID" value="XBS19949.1"/>
    <property type="molecule type" value="Genomic_DNA"/>
</dbReference>
<dbReference type="InterPro" id="IPR019758">
    <property type="entry name" value="Pept_S26A_signal_pept_1_CS"/>
</dbReference>
<keyword evidence="12" id="KW-1185">Reference proteome</keyword>
<dbReference type="InterPro" id="IPR000223">
    <property type="entry name" value="Pept_S26A_signal_pept_1"/>
</dbReference>
<evidence type="ECO:0000256" key="3">
    <source>
        <dbReference type="ARBA" id="ARBA00013208"/>
    </source>
</evidence>
<feature type="transmembrane region" description="Helical" evidence="8">
    <location>
        <begin position="45"/>
        <end position="63"/>
    </location>
</feature>
<dbReference type="RefSeq" id="WP_349431435.1">
    <property type="nucleotide sequence ID" value="NZ_CP157743.1"/>
</dbReference>
<evidence type="ECO:0000256" key="1">
    <source>
        <dbReference type="ARBA" id="ARBA00000677"/>
    </source>
</evidence>
<evidence type="ECO:0000259" key="10">
    <source>
        <dbReference type="Pfam" id="PF10502"/>
    </source>
</evidence>
<keyword evidence="8" id="KW-0812">Transmembrane</keyword>
<reference evidence="11 12" key="1">
    <citation type="journal article" date="2024" name="Microbiology">
        <title>Methylomarinum rosea sp. nov., a novel halophilic methanotrophic bacterium from the hypersaline Lake Elton.</title>
        <authorList>
            <person name="Suleimanov R.Z."/>
            <person name="Oshkin I.Y."/>
            <person name="Danilova O.V."/>
            <person name="Suzina N.E."/>
            <person name="Dedysh S.N."/>
        </authorList>
    </citation>
    <scope>NUCLEOTIDE SEQUENCE [LARGE SCALE GENOMIC DNA]</scope>
    <source>
        <strain evidence="11 12">Ch1-1</strain>
    </source>
</reference>
<dbReference type="InterPro" id="IPR019533">
    <property type="entry name" value="Peptidase_S26"/>
</dbReference>
<comment type="catalytic activity">
    <reaction evidence="1 8">
        <text>Cleavage of hydrophobic, N-terminal signal or leader sequences from secreted and periplasmic proteins.</text>
        <dbReference type="EC" id="3.4.21.89"/>
    </reaction>
</comment>